<dbReference type="AlphaFoldDB" id="A0A7V6A470"/>
<dbReference type="SUPFAM" id="SSF110849">
    <property type="entry name" value="ParB/Sulfiredoxin"/>
    <property type="match status" value="1"/>
</dbReference>
<evidence type="ECO:0000313" key="2">
    <source>
        <dbReference type="EMBL" id="HHS29937.1"/>
    </source>
</evidence>
<dbReference type="PANTHER" id="PTHR33375">
    <property type="entry name" value="CHROMOSOME-PARTITIONING PROTEIN PARB-RELATED"/>
    <property type="match status" value="1"/>
</dbReference>
<feature type="domain" description="ParB-like N-terminal" evidence="1">
    <location>
        <begin position="71"/>
        <end position="161"/>
    </location>
</feature>
<sequence>MTSLMGNLRRPPPILPRITRRMALRPHEARTFIPVCFHALAGYNTSQEVNPSGSSISGPGICVMQTVPLIREIPLARVNLEAHPFTSVKNEEASRLQESLAAVGLLAFPRLQSRENGWWRVITGWKRLKAAALLGWRKVPAIILPPETPESHLLLLYLHDNAFTRAFNPLEQALLASRLLEHWDRKTLVAKGLPLLGLPPSPAHLDRLLAVTRLEPPWQELVARETLALSAAARLAAWDPAHRLAALPYLADLPFTQSKQEEFLANVEILARREGVSPAAILGKPELQQALRDPAGKNPQELAEMVRRWLNNWVSPRFQAARRKFAAGLDRLGLKHHPRLRLKEPPAFEGPDFELSLKFRDDRELRNLLQELGRLASLPEFEDLIDLSS</sequence>
<dbReference type="SUPFAM" id="SSF109709">
    <property type="entry name" value="KorB DNA-binding domain-like"/>
    <property type="match status" value="1"/>
</dbReference>
<dbReference type="GO" id="GO:0005694">
    <property type="term" value="C:chromosome"/>
    <property type="evidence" value="ECO:0007669"/>
    <property type="project" value="TreeGrafter"/>
</dbReference>
<dbReference type="Gene3D" id="3.90.1530.10">
    <property type="entry name" value="Conserved hypothetical protein from pyrococcus furiosus pfu- 392566-001, ParB domain"/>
    <property type="match status" value="1"/>
</dbReference>
<dbReference type="Pfam" id="PF02195">
    <property type="entry name" value="ParB_N"/>
    <property type="match status" value="1"/>
</dbReference>
<name>A0A7V6A470_9BACT</name>
<comment type="caution">
    <text evidence="2">The sequence shown here is derived from an EMBL/GenBank/DDBJ whole genome shotgun (WGS) entry which is preliminary data.</text>
</comment>
<dbReference type="Gene3D" id="1.10.10.2830">
    <property type="match status" value="1"/>
</dbReference>
<evidence type="ECO:0000259" key="1">
    <source>
        <dbReference type="SMART" id="SM00470"/>
    </source>
</evidence>
<gene>
    <name evidence="2" type="ORF">ENV52_09595</name>
</gene>
<dbReference type="InterPro" id="IPR003115">
    <property type="entry name" value="ParB_N"/>
</dbReference>
<accession>A0A7V6A470</accession>
<protein>
    <recommendedName>
        <fullName evidence="1">ParB-like N-terminal domain-containing protein</fullName>
    </recommendedName>
</protein>
<dbReference type="EMBL" id="DTGR01000153">
    <property type="protein sequence ID" value="HHS29937.1"/>
    <property type="molecule type" value="Genomic_DNA"/>
</dbReference>
<dbReference type="GO" id="GO:0007059">
    <property type="term" value="P:chromosome segregation"/>
    <property type="evidence" value="ECO:0007669"/>
    <property type="project" value="TreeGrafter"/>
</dbReference>
<dbReference type="InterPro" id="IPR050336">
    <property type="entry name" value="Chromosome_partition/occlusion"/>
</dbReference>
<dbReference type="SMART" id="SM00470">
    <property type="entry name" value="ParB"/>
    <property type="match status" value="1"/>
</dbReference>
<proteinExistence type="predicted"/>
<organism evidence="2">
    <name type="scientific">Desulfobacca acetoxidans</name>
    <dbReference type="NCBI Taxonomy" id="60893"/>
    <lineage>
        <taxon>Bacteria</taxon>
        <taxon>Pseudomonadati</taxon>
        <taxon>Thermodesulfobacteriota</taxon>
        <taxon>Desulfobaccia</taxon>
        <taxon>Desulfobaccales</taxon>
        <taxon>Desulfobaccaceae</taxon>
        <taxon>Desulfobacca</taxon>
    </lineage>
</organism>
<reference evidence="2" key="1">
    <citation type="journal article" date="2020" name="mSystems">
        <title>Genome- and Community-Level Interaction Insights into Carbon Utilization and Element Cycling Functions of Hydrothermarchaeota in Hydrothermal Sediment.</title>
        <authorList>
            <person name="Zhou Z."/>
            <person name="Liu Y."/>
            <person name="Xu W."/>
            <person name="Pan J."/>
            <person name="Luo Z.H."/>
            <person name="Li M."/>
        </authorList>
    </citation>
    <scope>NUCLEOTIDE SEQUENCE [LARGE SCALE GENOMIC DNA]</scope>
    <source>
        <strain evidence="2">SpSt-767</strain>
    </source>
</reference>
<dbReference type="InterPro" id="IPR036086">
    <property type="entry name" value="ParB/Sulfiredoxin_sf"/>
</dbReference>
<dbReference type="PANTHER" id="PTHR33375:SF1">
    <property type="entry name" value="CHROMOSOME-PARTITIONING PROTEIN PARB-RELATED"/>
    <property type="match status" value="1"/>
</dbReference>